<proteinExistence type="predicted"/>
<name>A0A2P4Q070_RHIID</name>
<comment type="caution">
    <text evidence="1">The sequence shown here is derived from an EMBL/GenBank/DDBJ whole genome shotgun (WGS) entry which is preliminary data.</text>
</comment>
<reference evidence="1 2" key="2">
    <citation type="journal article" date="2018" name="New Phytol.">
        <title>High intraspecific genome diversity in the model arbuscular mycorrhizal symbiont Rhizophagus irregularis.</title>
        <authorList>
            <person name="Chen E.C.H."/>
            <person name="Morin E."/>
            <person name="Beaudet D."/>
            <person name="Noel J."/>
            <person name="Yildirir G."/>
            <person name="Ndikumana S."/>
            <person name="Charron P."/>
            <person name="St-Onge C."/>
            <person name="Giorgi J."/>
            <person name="Kruger M."/>
            <person name="Marton T."/>
            <person name="Ropars J."/>
            <person name="Grigoriev I.V."/>
            <person name="Hainaut M."/>
            <person name="Henrissat B."/>
            <person name="Roux C."/>
            <person name="Martin F."/>
            <person name="Corradi N."/>
        </authorList>
    </citation>
    <scope>NUCLEOTIDE SEQUENCE [LARGE SCALE GENOMIC DNA]</scope>
    <source>
        <strain evidence="1 2">DAOM 197198</strain>
    </source>
</reference>
<reference evidence="1 2" key="1">
    <citation type="journal article" date="2013" name="Proc. Natl. Acad. Sci. U.S.A.">
        <title>Genome of an arbuscular mycorrhizal fungus provides insight into the oldest plant symbiosis.</title>
        <authorList>
            <person name="Tisserant E."/>
            <person name="Malbreil M."/>
            <person name="Kuo A."/>
            <person name="Kohler A."/>
            <person name="Symeonidi A."/>
            <person name="Balestrini R."/>
            <person name="Charron P."/>
            <person name="Duensing N."/>
            <person name="Frei Dit Frey N."/>
            <person name="Gianinazzi-Pearson V."/>
            <person name="Gilbert L.B."/>
            <person name="Handa Y."/>
            <person name="Herr J.R."/>
            <person name="Hijri M."/>
            <person name="Koul R."/>
            <person name="Kawaguchi M."/>
            <person name="Krajinski F."/>
            <person name="Lammers P.J."/>
            <person name="Masclaux F.G."/>
            <person name="Murat C."/>
            <person name="Morin E."/>
            <person name="Ndikumana S."/>
            <person name="Pagni M."/>
            <person name="Petitpierre D."/>
            <person name="Requena N."/>
            <person name="Rosikiewicz P."/>
            <person name="Riley R."/>
            <person name="Saito K."/>
            <person name="San Clemente H."/>
            <person name="Shapiro H."/>
            <person name="van Tuinen D."/>
            <person name="Becard G."/>
            <person name="Bonfante P."/>
            <person name="Paszkowski U."/>
            <person name="Shachar-Hill Y.Y."/>
            <person name="Tuskan G.A."/>
            <person name="Young P.W."/>
            <person name="Sanders I.R."/>
            <person name="Henrissat B."/>
            <person name="Rensing S.A."/>
            <person name="Grigoriev I.V."/>
            <person name="Corradi N."/>
            <person name="Roux C."/>
            <person name="Martin F."/>
        </authorList>
    </citation>
    <scope>NUCLEOTIDE SEQUENCE [LARGE SCALE GENOMIC DNA]</scope>
    <source>
        <strain evidence="1 2">DAOM 197198</strain>
    </source>
</reference>
<gene>
    <name evidence="1" type="ORF">GLOIN_2v1775267</name>
</gene>
<accession>A0A2P4Q070</accession>
<dbReference type="AlphaFoldDB" id="A0A2P4Q070"/>
<organism evidence="1 2">
    <name type="scientific">Rhizophagus irregularis (strain DAOM 181602 / DAOM 197198 / MUCL 43194)</name>
    <name type="common">Arbuscular mycorrhizal fungus</name>
    <name type="synonym">Glomus intraradices</name>
    <dbReference type="NCBI Taxonomy" id="747089"/>
    <lineage>
        <taxon>Eukaryota</taxon>
        <taxon>Fungi</taxon>
        <taxon>Fungi incertae sedis</taxon>
        <taxon>Mucoromycota</taxon>
        <taxon>Glomeromycotina</taxon>
        <taxon>Glomeromycetes</taxon>
        <taxon>Glomerales</taxon>
        <taxon>Glomeraceae</taxon>
        <taxon>Rhizophagus</taxon>
    </lineage>
</organism>
<dbReference type="Proteomes" id="UP000018888">
    <property type="component" value="Unassembled WGS sequence"/>
</dbReference>
<protein>
    <submittedName>
        <fullName evidence="1">Uncharacterized protein</fullName>
    </submittedName>
</protein>
<dbReference type="EMBL" id="AUPC02000113">
    <property type="protein sequence ID" value="POG71034.1"/>
    <property type="molecule type" value="Genomic_DNA"/>
</dbReference>
<sequence length="93" mass="10998">MVAINKGGDCISNEYINGSSHLWWKGHEYLKMLMVPFCQNKRERLQLDIFYPEYGFAIEMQGEQHEKLEFFHRGDPNNFIKQQAGDQLKKDCL</sequence>
<keyword evidence="2" id="KW-1185">Reference proteome</keyword>
<evidence type="ECO:0000313" key="2">
    <source>
        <dbReference type="Proteomes" id="UP000018888"/>
    </source>
</evidence>
<evidence type="ECO:0000313" key="1">
    <source>
        <dbReference type="EMBL" id="POG71034.1"/>
    </source>
</evidence>